<dbReference type="EMBL" id="UOFO01000061">
    <property type="protein sequence ID" value="VAW85149.1"/>
    <property type="molecule type" value="Genomic_DNA"/>
</dbReference>
<dbReference type="SUPFAM" id="SSF50475">
    <property type="entry name" value="FMN-binding split barrel"/>
    <property type="match status" value="1"/>
</dbReference>
<dbReference type="Pfam" id="PF04299">
    <property type="entry name" value="FMN_bind_2"/>
    <property type="match status" value="1"/>
</dbReference>
<dbReference type="InterPro" id="IPR012349">
    <property type="entry name" value="Split_barrel_FMN-bd"/>
</dbReference>
<organism evidence="1">
    <name type="scientific">hydrothermal vent metagenome</name>
    <dbReference type="NCBI Taxonomy" id="652676"/>
    <lineage>
        <taxon>unclassified sequences</taxon>
        <taxon>metagenomes</taxon>
        <taxon>ecological metagenomes</taxon>
    </lineage>
</organism>
<gene>
    <name evidence="1" type="ORF">MNBD_GAMMA16-1514</name>
</gene>
<dbReference type="PANTHER" id="PTHR35802:SF1">
    <property type="entry name" value="PROTEASE SYNTHASE AND SPORULATION PROTEIN PAI 2"/>
    <property type="match status" value="1"/>
</dbReference>
<accession>A0A3B0ZFS7</accession>
<sequence length="193" mass="22358">MYIPEHFEITDRSEVLGFIKANAFGQLISSIGGRFFSSHIPFFLSEDEKSIICHLAKRNPQWEEIEDQEVLVTLQGPHDYISPSWYRSPGVPTWNYQTVHIYGKAKLITEASRIKNIISELTEIYESSFDTPWSPEYKESMLSAIIGIEIKITEIQCKYKLSQNRPESDRLEVIEKLQERGSIQLSKAMRNEL</sequence>
<dbReference type="InterPro" id="IPR007396">
    <property type="entry name" value="TR_PAI2-type"/>
</dbReference>
<dbReference type="Gene3D" id="2.30.110.10">
    <property type="entry name" value="Electron Transport, Fmn-binding Protein, Chain A"/>
    <property type="match status" value="1"/>
</dbReference>
<reference evidence="1" key="1">
    <citation type="submission" date="2018-06" db="EMBL/GenBank/DDBJ databases">
        <authorList>
            <person name="Zhirakovskaya E."/>
        </authorList>
    </citation>
    <scope>NUCLEOTIDE SEQUENCE</scope>
</reference>
<dbReference type="AlphaFoldDB" id="A0A3B0ZFS7"/>
<protein>
    <submittedName>
        <fullName evidence="1">Negative transcriptional regulator</fullName>
    </submittedName>
</protein>
<proteinExistence type="predicted"/>
<dbReference type="PIRSF" id="PIRSF010372">
    <property type="entry name" value="PaiB"/>
    <property type="match status" value="1"/>
</dbReference>
<name>A0A3B0ZFS7_9ZZZZ</name>
<dbReference type="PANTHER" id="PTHR35802">
    <property type="entry name" value="PROTEASE SYNTHASE AND SPORULATION PROTEIN PAI 2"/>
    <property type="match status" value="1"/>
</dbReference>
<evidence type="ECO:0000313" key="1">
    <source>
        <dbReference type="EMBL" id="VAW85149.1"/>
    </source>
</evidence>